<dbReference type="EMBL" id="WOWS01000001">
    <property type="protein sequence ID" value="MUU77334.1"/>
    <property type="molecule type" value="Genomic_DNA"/>
</dbReference>
<evidence type="ECO:0000313" key="3">
    <source>
        <dbReference type="Proteomes" id="UP000478208"/>
    </source>
</evidence>
<dbReference type="AlphaFoldDB" id="A0A6L6U939"/>
<name>A0A6L6U939_9FLAO</name>
<organism evidence="2 3">
    <name type="scientific">Winogradskyella endarachnes</name>
    <dbReference type="NCBI Taxonomy" id="2681965"/>
    <lineage>
        <taxon>Bacteria</taxon>
        <taxon>Pseudomonadati</taxon>
        <taxon>Bacteroidota</taxon>
        <taxon>Flavobacteriia</taxon>
        <taxon>Flavobacteriales</taxon>
        <taxon>Flavobacteriaceae</taxon>
        <taxon>Winogradskyella</taxon>
    </lineage>
</organism>
<accession>A0A6L6U939</accession>
<evidence type="ECO:0000313" key="2">
    <source>
        <dbReference type="EMBL" id="MUU77334.1"/>
    </source>
</evidence>
<sequence>MKKTTLLLFMVLFALSTNAQMRRNSNRIPQASSEPTEEQLEKRAREMEERKEEFINNFLTTLEADEFQKHIIKQNINSFFEAKVALFKVKYDHSIDRKNAIENLENNHFKDLEELISDADMAKIKEMIKGKFDEKEVIKEKRKKKKKKKDED</sequence>
<gene>
    <name evidence="2" type="ORF">GN138_02655</name>
</gene>
<dbReference type="RefSeq" id="WP_157361856.1">
    <property type="nucleotide sequence ID" value="NZ_WOWS01000001.1"/>
</dbReference>
<proteinExistence type="predicted"/>
<evidence type="ECO:0008006" key="4">
    <source>
        <dbReference type="Google" id="ProtNLM"/>
    </source>
</evidence>
<dbReference type="Proteomes" id="UP000478208">
    <property type="component" value="Unassembled WGS sequence"/>
</dbReference>
<keyword evidence="1" id="KW-0732">Signal</keyword>
<reference evidence="2 3" key="1">
    <citation type="submission" date="2019-12" db="EMBL/GenBank/DDBJ databases">
        <authorList>
            <person name="Li J."/>
        </authorList>
    </citation>
    <scope>NUCLEOTIDE SEQUENCE [LARGE SCALE GENOMIC DNA]</scope>
    <source>
        <strain evidence="2 3">HL2-2</strain>
    </source>
</reference>
<comment type="caution">
    <text evidence="2">The sequence shown here is derived from an EMBL/GenBank/DDBJ whole genome shotgun (WGS) entry which is preliminary data.</text>
</comment>
<evidence type="ECO:0000256" key="1">
    <source>
        <dbReference type="SAM" id="SignalP"/>
    </source>
</evidence>
<keyword evidence="3" id="KW-1185">Reference proteome</keyword>
<protein>
    <recommendedName>
        <fullName evidence="4">DUF4890 domain-containing protein</fullName>
    </recommendedName>
</protein>
<feature type="signal peptide" evidence="1">
    <location>
        <begin position="1"/>
        <end position="19"/>
    </location>
</feature>
<feature type="chain" id="PRO_5027078738" description="DUF4890 domain-containing protein" evidence="1">
    <location>
        <begin position="20"/>
        <end position="152"/>
    </location>
</feature>